<dbReference type="PANTHER" id="PTHR36448">
    <property type="entry name" value="BLR7373 PROTEIN"/>
    <property type="match status" value="1"/>
</dbReference>
<feature type="domain" description="Cupin type-2" evidence="1">
    <location>
        <begin position="111"/>
        <end position="160"/>
    </location>
</feature>
<gene>
    <name evidence="2" type="ORF">NWI01_17750</name>
</gene>
<dbReference type="PANTHER" id="PTHR36448:SF2">
    <property type="entry name" value="CUPIN TYPE-1 DOMAIN-CONTAINING PROTEIN"/>
    <property type="match status" value="1"/>
</dbReference>
<dbReference type="InterPro" id="IPR011051">
    <property type="entry name" value="RmlC_Cupin_sf"/>
</dbReference>
<evidence type="ECO:0000313" key="3">
    <source>
        <dbReference type="Proteomes" id="UP000318825"/>
    </source>
</evidence>
<dbReference type="AlphaFoldDB" id="A0A4Y3WAD7"/>
<dbReference type="InterPro" id="IPR014710">
    <property type="entry name" value="RmlC-like_jellyroll"/>
</dbReference>
<protein>
    <submittedName>
        <fullName evidence="2">Cupin</fullName>
    </submittedName>
</protein>
<sequence length="213" mass="23370">MVIFCTRNSASFCALSNGMNIIEPVKRLAKKATGIGLPSREEALACVRKVRPSQMKFRDDGYIPNNPKFPLLHYRKALQFGRKHDPAAVLENVFDVNGWGEAWRNGIYDYVHYHSMIHEVLGIARGSGTLQLGGNKGKTVKVGAGDVIVVPAGVGHECLKASATFLVVGAYPPTGTYDECRGSFQERDQAIKAIGRVGVPKQHPLYGSYQPLW</sequence>
<dbReference type="Proteomes" id="UP000318825">
    <property type="component" value="Unassembled WGS sequence"/>
</dbReference>
<dbReference type="InterPro" id="IPR047121">
    <property type="entry name" value="YjiB-like"/>
</dbReference>
<evidence type="ECO:0000259" key="1">
    <source>
        <dbReference type="Pfam" id="PF07883"/>
    </source>
</evidence>
<dbReference type="EMBL" id="BJNF01000042">
    <property type="protein sequence ID" value="GEC15883.1"/>
    <property type="molecule type" value="Genomic_DNA"/>
</dbReference>
<reference evidence="2 3" key="1">
    <citation type="submission" date="2019-06" db="EMBL/GenBank/DDBJ databases">
        <title>Whole genome shotgun sequence of Nitrobacter winogradskyi NBRC 14297.</title>
        <authorList>
            <person name="Hosoyama A."/>
            <person name="Uohara A."/>
            <person name="Ohji S."/>
            <person name="Ichikawa N."/>
        </authorList>
    </citation>
    <scope>NUCLEOTIDE SEQUENCE [LARGE SCALE GENOMIC DNA]</scope>
    <source>
        <strain evidence="2 3">NBRC 14297</strain>
    </source>
</reference>
<dbReference type="InterPro" id="IPR013096">
    <property type="entry name" value="Cupin_2"/>
</dbReference>
<dbReference type="CDD" id="cd02219">
    <property type="entry name" value="cupin_YjlB-like"/>
    <property type="match status" value="1"/>
</dbReference>
<comment type="caution">
    <text evidence="2">The sequence shown here is derived from an EMBL/GenBank/DDBJ whole genome shotgun (WGS) entry which is preliminary data.</text>
</comment>
<organism evidence="2 3">
    <name type="scientific">Nitrobacter winogradskyi</name>
    <name type="common">Nitrobacter agilis</name>
    <dbReference type="NCBI Taxonomy" id="913"/>
    <lineage>
        <taxon>Bacteria</taxon>
        <taxon>Pseudomonadati</taxon>
        <taxon>Pseudomonadota</taxon>
        <taxon>Alphaproteobacteria</taxon>
        <taxon>Hyphomicrobiales</taxon>
        <taxon>Nitrobacteraceae</taxon>
        <taxon>Nitrobacter</taxon>
    </lineage>
</organism>
<accession>A0A4Y3WAD7</accession>
<dbReference type="SUPFAM" id="SSF51182">
    <property type="entry name" value="RmlC-like cupins"/>
    <property type="match status" value="1"/>
</dbReference>
<name>A0A4Y3WAD7_NITWI</name>
<dbReference type="Gene3D" id="2.60.120.10">
    <property type="entry name" value="Jelly Rolls"/>
    <property type="match status" value="1"/>
</dbReference>
<proteinExistence type="predicted"/>
<evidence type="ECO:0000313" key="2">
    <source>
        <dbReference type="EMBL" id="GEC15883.1"/>
    </source>
</evidence>
<dbReference type="Pfam" id="PF07883">
    <property type="entry name" value="Cupin_2"/>
    <property type="match status" value="1"/>
</dbReference>